<comment type="caution">
    <text evidence="3">The sequence shown here is derived from an EMBL/GenBank/DDBJ whole genome shotgun (WGS) entry which is preliminary data.</text>
</comment>
<keyword evidence="1" id="KW-0732">Signal</keyword>
<feature type="chain" id="PRO_5045727806" evidence="1">
    <location>
        <begin position="23"/>
        <end position="399"/>
    </location>
</feature>
<accession>A0ABV0B2L0</accession>
<organism evidence="3 4">
    <name type="scientific">Sphingomonas rustica</name>
    <dbReference type="NCBI Taxonomy" id="3103142"/>
    <lineage>
        <taxon>Bacteria</taxon>
        <taxon>Pseudomonadati</taxon>
        <taxon>Pseudomonadota</taxon>
        <taxon>Alphaproteobacteria</taxon>
        <taxon>Sphingomonadales</taxon>
        <taxon>Sphingomonadaceae</taxon>
        <taxon>Sphingomonas</taxon>
    </lineage>
</organism>
<dbReference type="Pfam" id="PF00144">
    <property type="entry name" value="Beta-lactamase"/>
    <property type="match status" value="1"/>
</dbReference>
<sequence>MNAALSIGMASLAILMAGTAVAQEMPDAAAETLYKQRFDHLFNAPGGAGADSYDILEPVAGARRWTPLPRGTSVPPAALAAARDYARANRSSAFMVWHRGKLVEQSFFGETGDATPVVSKSLAKPLSVIAVGRALMLGKIKSLDQPMADYITEWRGTPKAAITIRQVLGMRSGLLPQAMSTDPANILNRAYLHPYHDRIIIRDYPLTDVPGSSYEYSNANGELVAPLIERATGVPYQQWISREVLAPIGARGGQIWMNRPGGTPHSGCCILLPADSYLRLGILLARGGRWNGRQLVSPSFVKAMTTGSPQYPQAGLGVYLGSPYVERRGPANPRVEFGKTLHSEPYLADDLFLFDGNSNQVVYVVPSKQLVILRTGNTPPRQPEWDNSVLPNLLLRSLR</sequence>
<dbReference type="Gene3D" id="3.40.710.10">
    <property type="entry name" value="DD-peptidase/beta-lactamase superfamily"/>
    <property type="match status" value="1"/>
</dbReference>
<dbReference type="InterPro" id="IPR050789">
    <property type="entry name" value="Diverse_Enzym_Activities"/>
</dbReference>
<dbReference type="GO" id="GO:0016787">
    <property type="term" value="F:hydrolase activity"/>
    <property type="evidence" value="ECO:0007669"/>
    <property type="project" value="UniProtKB-KW"/>
</dbReference>
<keyword evidence="3" id="KW-0378">Hydrolase</keyword>
<feature type="domain" description="Beta-lactamase-related" evidence="2">
    <location>
        <begin position="87"/>
        <end position="381"/>
    </location>
</feature>
<name>A0ABV0B2L0_9SPHN</name>
<dbReference type="SUPFAM" id="SSF56601">
    <property type="entry name" value="beta-lactamase/transpeptidase-like"/>
    <property type="match status" value="1"/>
</dbReference>
<dbReference type="EC" id="3.1.1.103" evidence="3"/>
<evidence type="ECO:0000313" key="4">
    <source>
        <dbReference type="Proteomes" id="UP001427805"/>
    </source>
</evidence>
<reference evidence="3 4" key="1">
    <citation type="submission" date="2024-05" db="EMBL/GenBank/DDBJ databases">
        <title>Sphingomonas sp. HF-S3 16S ribosomal RNA gene Genome sequencing and assembly.</title>
        <authorList>
            <person name="Lee H."/>
        </authorList>
    </citation>
    <scope>NUCLEOTIDE SEQUENCE [LARGE SCALE GENOMIC DNA]</scope>
    <source>
        <strain evidence="3 4">HF-S3</strain>
    </source>
</reference>
<dbReference type="InterPro" id="IPR001466">
    <property type="entry name" value="Beta-lactam-related"/>
</dbReference>
<gene>
    <name evidence="3" type="ORF">TPR58_01570</name>
</gene>
<evidence type="ECO:0000256" key="1">
    <source>
        <dbReference type="SAM" id="SignalP"/>
    </source>
</evidence>
<dbReference type="EMBL" id="JBDIZK010000001">
    <property type="protein sequence ID" value="MEN3745839.1"/>
    <property type="molecule type" value="Genomic_DNA"/>
</dbReference>
<feature type="signal peptide" evidence="1">
    <location>
        <begin position="1"/>
        <end position="22"/>
    </location>
</feature>
<dbReference type="PANTHER" id="PTHR43283:SF7">
    <property type="entry name" value="BETA-LACTAMASE-RELATED DOMAIN-CONTAINING PROTEIN"/>
    <property type="match status" value="1"/>
</dbReference>
<proteinExistence type="predicted"/>
<dbReference type="InterPro" id="IPR012338">
    <property type="entry name" value="Beta-lactam/transpept-like"/>
</dbReference>
<keyword evidence="4" id="KW-1185">Reference proteome</keyword>
<dbReference type="Proteomes" id="UP001427805">
    <property type="component" value="Unassembled WGS sequence"/>
</dbReference>
<evidence type="ECO:0000313" key="3">
    <source>
        <dbReference type="EMBL" id="MEN3745839.1"/>
    </source>
</evidence>
<evidence type="ECO:0000259" key="2">
    <source>
        <dbReference type="Pfam" id="PF00144"/>
    </source>
</evidence>
<dbReference type="RefSeq" id="WP_346244844.1">
    <property type="nucleotide sequence ID" value="NZ_JBDIZK010000001.1"/>
</dbReference>
<dbReference type="PANTHER" id="PTHR43283">
    <property type="entry name" value="BETA-LACTAMASE-RELATED"/>
    <property type="match status" value="1"/>
</dbReference>
<protein>
    <submittedName>
        <fullName evidence="3">Serine hydrolase domain-containing protein</fullName>
        <ecNumber evidence="3">3.1.1.103</ecNumber>
    </submittedName>
</protein>